<feature type="compositionally biased region" description="Low complexity" evidence="2">
    <location>
        <begin position="958"/>
        <end position="975"/>
    </location>
</feature>
<dbReference type="InterPro" id="IPR000467">
    <property type="entry name" value="G_patch_dom"/>
</dbReference>
<feature type="region of interest" description="Disordered" evidence="2">
    <location>
        <begin position="708"/>
        <end position="744"/>
    </location>
</feature>
<feature type="compositionally biased region" description="Basic residues" evidence="2">
    <location>
        <begin position="927"/>
        <end position="957"/>
    </location>
</feature>
<dbReference type="PANTHER" id="PTHR13384:SF19">
    <property type="entry name" value="G PATCH DOMAIN-CONTAINING PROTEIN 1"/>
    <property type="match status" value="1"/>
</dbReference>
<evidence type="ECO:0000256" key="1">
    <source>
        <dbReference type="ARBA" id="ARBA00008600"/>
    </source>
</evidence>
<feature type="compositionally biased region" description="Basic and acidic residues" evidence="2">
    <location>
        <begin position="866"/>
        <end position="878"/>
    </location>
</feature>
<feature type="compositionally biased region" description="Basic and acidic residues" evidence="2">
    <location>
        <begin position="715"/>
        <end position="730"/>
    </location>
</feature>
<feature type="compositionally biased region" description="Acidic residues" evidence="2">
    <location>
        <begin position="206"/>
        <end position="217"/>
    </location>
</feature>
<feature type="region of interest" description="Disordered" evidence="2">
    <location>
        <begin position="768"/>
        <end position="843"/>
    </location>
</feature>
<feature type="region of interest" description="Disordered" evidence="2">
    <location>
        <begin position="407"/>
        <end position="427"/>
    </location>
</feature>
<dbReference type="AlphaFoldDB" id="A0A7R8WMC8"/>
<feature type="compositionally biased region" description="Basic and acidic residues" evidence="2">
    <location>
        <begin position="125"/>
        <end position="134"/>
    </location>
</feature>
<organism evidence="3">
    <name type="scientific">Cyprideis torosa</name>
    <dbReference type="NCBI Taxonomy" id="163714"/>
    <lineage>
        <taxon>Eukaryota</taxon>
        <taxon>Metazoa</taxon>
        <taxon>Ecdysozoa</taxon>
        <taxon>Arthropoda</taxon>
        <taxon>Crustacea</taxon>
        <taxon>Oligostraca</taxon>
        <taxon>Ostracoda</taxon>
        <taxon>Podocopa</taxon>
        <taxon>Podocopida</taxon>
        <taxon>Cytherocopina</taxon>
        <taxon>Cytheroidea</taxon>
        <taxon>Cytherideidae</taxon>
        <taxon>Cyprideis</taxon>
    </lineage>
</organism>
<comment type="similarity">
    <text evidence="1">Belongs to the GPATCH1 family.</text>
</comment>
<feature type="region of interest" description="Disordered" evidence="2">
    <location>
        <begin position="172"/>
        <end position="191"/>
    </location>
</feature>
<evidence type="ECO:0000313" key="3">
    <source>
        <dbReference type="EMBL" id="CAD7233176.1"/>
    </source>
</evidence>
<proteinExistence type="inferred from homology"/>
<dbReference type="GO" id="GO:0005634">
    <property type="term" value="C:nucleus"/>
    <property type="evidence" value="ECO:0007669"/>
    <property type="project" value="TreeGrafter"/>
</dbReference>
<dbReference type="Pfam" id="PF01585">
    <property type="entry name" value="G-patch"/>
    <property type="match status" value="1"/>
</dbReference>
<feature type="compositionally biased region" description="Basic and acidic residues" evidence="2">
    <location>
        <begin position="826"/>
        <end position="843"/>
    </location>
</feature>
<feature type="region of interest" description="Disordered" evidence="2">
    <location>
        <begin position="61"/>
        <end position="146"/>
    </location>
</feature>
<dbReference type="PROSITE" id="PS50174">
    <property type="entry name" value="G_PATCH"/>
    <property type="match status" value="1"/>
</dbReference>
<feature type="region of interest" description="Disordered" evidence="2">
    <location>
        <begin position="1"/>
        <end position="34"/>
    </location>
</feature>
<dbReference type="Pfam" id="PF07713">
    <property type="entry name" value="DUF1604"/>
    <property type="match status" value="1"/>
</dbReference>
<protein>
    <submittedName>
        <fullName evidence="3">Uncharacterized protein</fullName>
    </submittedName>
</protein>
<feature type="compositionally biased region" description="Basic and acidic residues" evidence="2">
    <location>
        <begin position="768"/>
        <end position="788"/>
    </location>
</feature>
<dbReference type="InterPro" id="IPR011666">
    <property type="entry name" value="DUF1604"/>
</dbReference>
<dbReference type="GO" id="GO:0003723">
    <property type="term" value="F:RNA binding"/>
    <property type="evidence" value="ECO:0007669"/>
    <property type="project" value="TreeGrafter"/>
</dbReference>
<sequence length="975" mass="108566">MSDDEDGAYFLGTALHDPTGVGGSDDEGPARKKLKQIPVSEQIVTDERGRRRFHGAFTGGFSAGHFNSVGTPEGFTPKSFVSSRSGKKGQGDGGEPAAEFVQKPEDFMDEEDRSEFGIAPQWIRPKGDFDRERQGVSSGQENKGVVPGVEDLFRPIRKHTLGVKLLMKMGWKPGQGIGPRQSKKEKQKEKKRVYTCMMPFSSAKGEEEEDADEDDGLSDVTFAPEDTPTFLVNQKTNTFGLGYVGLGASQHSSGKVNPLLFDPNQGKQFIGGKLEAARSAAKGAVHRRGIRGQAFGVGAFEEDDDDIYSAEDMSNYDFALEPAAPEKAIERPKFRRSRQETLFEVLDGFVSASKDSKAARRHFPAPGLPRGYIPKHKESLLSSLMNRVPQRMEQNQRKEFFGVALTSSTTPVPSSETAPQPPKQLSPAEAAALLDQASKPFHKDPEKQRRYEQYLVLRREGKKQFLRKLQPDRMTEWERENEAHEFERAAVLFKPLSGGIAARFVSSHFSGEEKDRLSHVPATEDNKDKVITTSGKDPGTVEAVRSKMYGRLTRVVRDWYPDKLVCKRFNIADPYPDSEVVGTIRIPSSASERPTMVKEKQEEPNQADVKALMEVTEGEERGVADMVDVTSKAERPEDAAKAGEKEVEQTPADGGRPSLDLFTAIFGESDDEDDTEAVKAYPVTADRKSVDVEAVDKVEVAEVEVKEVSVASSVEAKEDGSSSKPEKEGAEGTQQQPETFLTALRQGILSGIDMEAVQAHWKKKAEELMKKREEKEKAMEKKNSESEAKKRKVLGVVESEEADFGLVKSSKDGQSAPMKFQGFGGRSEKEGPSGRRDSPPLLEKEIAHLDKNLSERVHWLSQGAKRMLDRYLPTDDLKKKKKKEKKDKKEEEEEWVEKTGVDEAWGMGKKAAELWLKKKEKKEKGEKKKRKKKRLKKKSKKERKEKREKSSKKRSKKGNYSSSSSTSSSSSGSDD</sequence>
<gene>
    <name evidence="3" type="ORF">CTOB1V02_LOCUS10999</name>
</gene>
<dbReference type="PANTHER" id="PTHR13384">
    <property type="entry name" value="G PATCH DOMAIN-CONTAINING PROTEIN 1"/>
    <property type="match status" value="1"/>
</dbReference>
<dbReference type="GO" id="GO:0006397">
    <property type="term" value="P:mRNA processing"/>
    <property type="evidence" value="ECO:0007669"/>
    <property type="project" value="InterPro"/>
</dbReference>
<feature type="region of interest" description="Disordered" evidence="2">
    <location>
        <begin position="864"/>
        <end position="975"/>
    </location>
</feature>
<dbReference type="OrthoDB" id="20507at2759"/>
<feature type="region of interest" description="Disordered" evidence="2">
    <location>
        <begin position="196"/>
        <end position="223"/>
    </location>
</feature>
<dbReference type="EMBL" id="OB665775">
    <property type="protein sequence ID" value="CAD7233176.1"/>
    <property type="molecule type" value="Genomic_DNA"/>
</dbReference>
<name>A0A7R8WMC8_9CRUS</name>
<feature type="region of interest" description="Disordered" evidence="2">
    <location>
        <begin position="620"/>
        <end position="660"/>
    </location>
</feature>
<dbReference type="Pfam" id="PF26093">
    <property type="entry name" value="HTH_TGH"/>
    <property type="match status" value="1"/>
</dbReference>
<evidence type="ECO:0000256" key="2">
    <source>
        <dbReference type="SAM" id="MobiDB-lite"/>
    </source>
</evidence>
<feature type="compositionally biased region" description="Basic and acidic residues" evidence="2">
    <location>
        <begin position="910"/>
        <end position="926"/>
    </location>
</feature>
<reference evidence="3" key="1">
    <citation type="submission" date="2020-11" db="EMBL/GenBank/DDBJ databases">
        <authorList>
            <person name="Tran Van P."/>
        </authorList>
    </citation>
    <scope>NUCLEOTIDE SEQUENCE</scope>
</reference>
<feature type="compositionally biased region" description="Low complexity" evidence="2">
    <location>
        <begin position="407"/>
        <end position="418"/>
    </location>
</feature>
<feature type="compositionally biased region" description="Basic and acidic residues" evidence="2">
    <location>
        <begin position="631"/>
        <end position="648"/>
    </location>
</feature>
<accession>A0A7R8WMC8</accession>